<name>A0ABQ7Y8Y6_BRANA</name>
<keyword evidence="1" id="KW-0812">Transmembrane</keyword>
<feature type="non-terminal residue" evidence="2">
    <location>
        <position position="1"/>
    </location>
</feature>
<proteinExistence type="predicted"/>
<gene>
    <name evidence="2" type="ORF">HID58_081879</name>
</gene>
<feature type="transmembrane region" description="Helical" evidence="1">
    <location>
        <begin position="140"/>
        <end position="159"/>
    </location>
</feature>
<evidence type="ECO:0000256" key="1">
    <source>
        <dbReference type="SAM" id="Phobius"/>
    </source>
</evidence>
<dbReference type="InterPro" id="IPR050796">
    <property type="entry name" value="SCF_F-box_component"/>
</dbReference>
<evidence type="ECO:0000313" key="2">
    <source>
        <dbReference type="EMBL" id="KAH0864668.1"/>
    </source>
</evidence>
<reference evidence="2 3" key="1">
    <citation type="submission" date="2021-05" db="EMBL/GenBank/DDBJ databases">
        <title>Genome Assembly of Synthetic Allotetraploid Brassica napus Reveals Homoeologous Exchanges between Subgenomes.</title>
        <authorList>
            <person name="Davis J.T."/>
        </authorList>
    </citation>
    <scope>NUCLEOTIDE SEQUENCE [LARGE SCALE GENOMIC DNA]</scope>
    <source>
        <strain evidence="3">cv. Da-Ae</strain>
        <tissue evidence="2">Seedling</tissue>
    </source>
</reference>
<protein>
    <submittedName>
        <fullName evidence="2">Uncharacterized protein</fullName>
    </submittedName>
</protein>
<accession>A0ABQ7Y8Y6</accession>
<evidence type="ECO:0000313" key="3">
    <source>
        <dbReference type="Proteomes" id="UP000824890"/>
    </source>
</evidence>
<keyword evidence="3" id="KW-1185">Reference proteome</keyword>
<keyword evidence="1" id="KW-0472">Membrane</keyword>
<dbReference type="Proteomes" id="UP000824890">
    <property type="component" value="Unassembled WGS sequence"/>
</dbReference>
<feature type="transmembrane region" description="Helical" evidence="1">
    <location>
        <begin position="96"/>
        <end position="119"/>
    </location>
</feature>
<dbReference type="PANTHER" id="PTHR31672">
    <property type="entry name" value="BNACNNG10540D PROTEIN"/>
    <property type="match status" value="1"/>
</dbReference>
<organism evidence="2 3">
    <name type="scientific">Brassica napus</name>
    <name type="common">Rape</name>
    <dbReference type="NCBI Taxonomy" id="3708"/>
    <lineage>
        <taxon>Eukaryota</taxon>
        <taxon>Viridiplantae</taxon>
        <taxon>Streptophyta</taxon>
        <taxon>Embryophyta</taxon>
        <taxon>Tracheophyta</taxon>
        <taxon>Spermatophyta</taxon>
        <taxon>Magnoliopsida</taxon>
        <taxon>eudicotyledons</taxon>
        <taxon>Gunneridae</taxon>
        <taxon>Pentapetalae</taxon>
        <taxon>rosids</taxon>
        <taxon>malvids</taxon>
        <taxon>Brassicales</taxon>
        <taxon>Brassicaceae</taxon>
        <taxon>Brassiceae</taxon>
        <taxon>Brassica</taxon>
    </lineage>
</organism>
<sequence>NAIQVNQNGFRLRPDFRVAVGGKELKSAQGVCFGDNPRSQSQASHHSENLDASYCFGRDGVASFVACHMSSSCGYADECFKVFASHGTASPWLGQILFVFDFVFLFVGLPSIVSARFGFQDPVFARGRLHSFLISLRLPFPLYSCISLQLSSHLWWLSLSPCLPVEIWIMFSFVYAMWAWKVISGLKSVAMMRCTNRSLQTHINDPYFKSEYSSRVGSGLVHISASGSSYLSYNPNGDSRSLKTKDTLKESHILGSCSGLLLVFIDDRLCVVNPVTKKFRYFNQSWFMRFTGVFSHTGVVNRGNKKHIGLVVDRTTKSFKIVHMVDVGTDYESRYKFEINGENSWRRPKTTLTCLSSVPLKTPVYLERSLHWLRNDGSIVSFNLETEHARLIPTSFPRGLSLKTLFTLGNNGLTLISATEEYIYVYSLENILRDPKWVFVKKIQNIMMDKKKLSYWNLEAYNGKCLLLREYRAKEEEPLFCDQVVHVYDLSTNKWVVMGSIPGWCSVNHEFFQFTPSTSYVVGLDEILPWAGGRISSLSTIMALIDGSSSEKVEKQLGKDQPDTVFFSEQSAKKKRRVV</sequence>
<feature type="transmembrane region" description="Helical" evidence="1">
    <location>
        <begin position="165"/>
        <end position="183"/>
    </location>
</feature>
<comment type="caution">
    <text evidence="2">The sequence shown here is derived from an EMBL/GenBank/DDBJ whole genome shotgun (WGS) entry which is preliminary data.</text>
</comment>
<dbReference type="EMBL" id="JAGKQM010000018">
    <property type="protein sequence ID" value="KAH0864668.1"/>
    <property type="molecule type" value="Genomic_DNA"/>
</dbReference>
<keyword evidence="1" id="KW-1133">Transmembrane helix</keyword>